<feature type="transmembrane region" description="Helical" evidence="2">
    <location>
        <begin position="519"/>
        <end position="541"/>
    </location>
</feature>
<gene>
    <name evidence="4" type="ORF">ACFO3F_01320</name>
</gene>
<dbReference type="PANTHER" id="PTHR22946">
    <property type="entry name" value="DIENELACTONE HYDROLASE DOMAIN-CONTAINING PROTEIN-RELATED"/>
    <property type="match status" value="1"/>
</dbReference>
<comment type="caution">
    <text evidence="4">The sequence shown here is derived from an EMBL/GenBank/DDBJ whole genome shotgun (WGS) entry which is preliminary data.</text>
</comment>
<keyword evidence="2" id="KW-0812">Transmembrane</keyword>
<evidence type="ECO:0000313" key="4">
    <source>
        <dbReference type="EMBL" id="MFC4553875.1"/>
    </source>
</evidence>
<proteinExistence type="inferred from homology"/>
<dbReference type="Gene3D" id="3.40.50.1820">
    <property type="entry name" value="alpha/beta hydrolase"/>
    <property type="match status" value="1"/>
</dbReference>
<dbReference type="SUPFAM" id="SSF53474">
    <property type="entry name" value="alpha/beta-Hydrolases"/>
    <property type="match status" value="1"/>
</dbReference>
<evidence type="ECO:0000256" key="1">
    <source>
        <dbReference type="ARBA" id="ARBA00008645"/>
    </source>
</evidence>
<keyword evidence="4" id="KW-0378">Hydrolase</keyword>
<keyword evidence="5" id="KW-1185">Reference proteome</keyword>
<dbReference type="InterPro" id="IPR029058">
    <property type="entry name" value="AB_hydrolase_fold"/>
</dbReference>
<comment type="similarity">
    <text evidence="1">Belongs to the AB hydrolase superfamily.</text>
</comment>
<dbReference type="Proteomes" id="UP001595955">
    <property type="component" value="Unassembled WGS sequence"/>
</dbReference>
<dbReference type="InterPro" id="IPR050261">
    <property type="entry name" value="FrsA_esterase"/>
</dbReference>
<dbReference type="InterPro" id="IPR000383">
    <property type="entry name" value="Xaa-Pro-like_dom"/>
</dbReference>
<dbReference type="RefSeq" id="WP_122823107.1">
    <property type="nucleotide sequence ID" value="NZ_CP033325.1"/>
</dbReference>
<feature type="transmembrane region" description="Helical" evidence="2">
    <location>
        <begin position="441"/>
        <end position="467"/>
    </location>
</feature>
<sequence length="609" mass="66213">MNATTIRKNRLWLALSLVLFLVSGIGASVVQTAGGSVEVEDLQWETPSGHTMSALLFRPDSATADAPAPAVVVSHGWFNSREMQDLNFVELARRGYVVVSIDMYGHGDSDPVTEEEWPIRGTGMYDAVELVAGLPYVDAERIGVSGHSNGGRAANWSVDADNEADEQLISAVLLVDQDPNYADPESGEFFNKYGSRDVGVIAAQYDEFFFRSYSPEGEVLTAPRDYLGTDNAQSFLHFGTSPDGETREAGTVYTEDVDGEEAMRVIYSLNQIHPWTHFSAQAVDDLLTFFDASLGTPDAAAGDSQVWQWKVVFNALGLVGFAIFLVAFTRELLQVPVFRPLRADAAMAPARATGRRGGWWFWGGLAVSAVVSALSYIWLFEFAGTSQPAFLPQSPPYFIGLWAAVNGLFALAVMVVSYLTFGRGSGQDLRRIGAVVRGRTLLLSVLLAAVVVVTAFAIVLAVDYLFQTDFRLWVVAIRAFEPSVVGIALRYLPFFLVFFVANSVAINAFNRFTLAGREWLNTAVVALFNALGAIVLVVIQYTTFFVTGLPTETISPITGIWLFPVIVILIASAVISRKIYRATNNPYIGGFINAAVATMMTVGTTLTVA</sequence>
<dbReference type="PANTHER" id="PTHR22946:SF0">
    <property type="entry name" value="DIENELACTONE HYDROLASE DOMAIN-CONTAINING PROTEIN"/>
    <property type="match status" value="1"/>
</dbReference>
<feature type="transmembrane region" description="Helical" evidence="2">
    <location>
        <begin position="399"/>
        <end position="421"/>
    </location>
</feature>
<feature type="transmembrane region" description="Helical" evidence="2">
    <location>
        <begin position="487"/>
        <end position="507"/>
    </location>
</feature>
<keyword evidence="2" id="KW-1133">Transmembrane helix</keyword>
<accession>A0ABV9D752</accession>
<feature type="transmembrane region" description="Helical" evidence="2">
    <location>
        <begin position="587"/>
        <end position="608"/>
    </location>
</feature>
<evidence type="ECO:0000313" key="5">
    <source>
        <dbReference type="Proteomes" id="UP001595955"/>
    </source>
</evidence>
<feature type="domain" description="Xaa-Pro dipeptidyl-peptidase-like" evidence="3">
    <location>
        <begin position="49"/>
        <end position="156"/>
    </location>
</feature>
<dbReference type="EC" id="3.1.-.-" evidence="4"/>
<evidence type="ECO:0000256" key="2">
    <source>
        <dbReference type="SAM" id="Phobius"/>
    </source>
</evidence>
<feature type="transmembrane region" description="Helical" evidence="2">
    <location>
        <begin position="311"/>
        <end position="333"/>
    </location>
</feature>
<dbReference type="GO" id="GO:0016787">
    <property type="term" value="F:hydrolase activity"/>
    <property type="evidence" value="ECO:0007669"/>
    <property type="project" value="UniProtKB-KW"/>
</dbReference>
<reference evidence="5" key="1">
    <citation type="journal article" date="2019" name="Int. J. Syst. Evol. Microbiol.">
        <title>The Global Catalogue of Microorganisms (GCM) 10K type strain sequencing project: providing services to taxonomists for standard genome sequencing and annotation.</title>
        <authorList>
            <consortium name="The Broad Institute Genomics Platform"/>
            <consortium name="The Broad Institute Genome Sequencing Center for Infectious Disease"/>
            <person name="Wu L."/>
            <person name="Ma J."/>
        </authorList>
    </citation>
    <scope>NUCLEOTIDE SEQUENCE [LARGE SCALE GENOMIC DNA]</scope>
    <source>
        <strain evidence="5">JCM 3369</strain>
    </source>
</reference>
<dbReference type="Pfam" id="PF02129">
    <property type="entry name" value="Peptidase_S15"/>
    <property type="match status" value="1"/>
</dbReference>
<evidence type="ECO:0000259" key="3">
    <source>
        <dbReference type="Pfam" id="PF02129"/>
    </source>
</evidence>
<name>A0ABV9D752_9MICO</name>
<keyword evidence="2" id="KW-0472">Membrane</keyword>
<feature type="transmembrane region" description="Helical" evidence="2">
    <location>
        <begin position="359"/>
        <end position="379"/>
    </location>
</feature>
<feature type="transmembrane region" description="Helical" evidence="2">
    <location>
        <begin position="553"/>
        <end position="575"/>
    </location>
</feature>
<protein>
    <submittedName>
        <fullName evidence="4">Dienelactone hydrolase family protein</fullName>
        <ecNumber evidence="4">3.1.-.-</ecNumber>
    </submittedName>
</protein>
<dbReference type="EMBL" id="JBHSGF010000001">
    <property type="protein sequence ID" value="MFC4553875.1"/>
    <property type="molecule type" value="Genomic_DNA"/>
</dbReference>
<organism evidence="4 5">
    <name type="scientific">Georgenia faecalis</name>
    <dbReference type="NCBI Taxonomy" id="2483799"/>
    <lineage>
        <taxon>Bacteria</taxon>
        <taxon>Bacillati</taxon>
        <taxon>Actinomycetota</taxon>
        <taxon>Actinomycetes</taxon>
        <taxon>Micrococcales</taxon>
        <taxon>Bogoriellaceae</taxon>
        <taxon>Georgenia</taxon>
    </lineage>
</organism>